<comment type="similarity">
    <text evidence="1 2">Belongs to the small heat shock protein (HSP20) family.</text>
</comment>
<protein>
    <submittedName>
        <fullName evidence="5">Heat shock protein Hsp20</fullName>
    </submittedName>
</protein>
<dbReference type="InterPro" id="IPR002068">
    <property type="entry name" value="A-crystallin/Hsp20_dom"/>
</dbReference>
<dbReference type="InterPro" id="IPR007052">
    <property type="entry name" value="CS_dom"/>
</dbReference>
<dbReference type="Proteomes" id="UP000001784">
    <property type="component" value="Chromosome"/>
</dbReference>
<evidence type="ECO:0000259" key="3">
    <source>
        <dbReference type="PROSITE" id="PS01031"/>
    </source>
</evidence>
<feature type="domain" description="CS" evidence="4">
    <location>
        <begin position="26"/>
        <end position="127"/>
    </location>
</feature>
<dbReference type="OrthoDB" id="9792695at2"/>
<dbReference type="STRING" id="335543.Sfum_2365"/>
<evidence type="ECO:0000256" key="1">
    <source>
        <dbReference type="PROSITE-ProRule" id="PRU00285"/>
    </source>
</evidence>
<dbReference type="HOGENOM" id="CLU_046737_9_3_7"/>
<dbReference type="Gene3D" id="2.60.40.790">
    <property type="match status" value="1"/>
</dbReference>
<dbReference type="Pfam" id="PF00011">
    <property type="entry name" value="HSP20"/>
    <property type="match status" value="1"/>
</dbReference>
<dbReference type="EMBL" id="CP000478">
    <property type="protein sequence ID" value="ABK18046.1"/>
    <property type="molecule type" value="Genomic_DNA"/>
</dbReference>
<keyword evidence="5" id="KW-0346">Stress response</keyword>
<evidence type="ECO:0000256" key="2">
    <source>
        <dbReference type="RuleBase" id="RU003616"/>
    </source>
</evidence>
<dbReference type="CDD" id="cd06464">
    <property type="entry name" value="ACD_sHsps-like"/>
    <property type="match status" value="1"/>
</dbReference>
<dbReference type="InterPro" id="IPR008978">
    <property type="entry name" value="HSP20-like_chaperone"/>
</dbReference>
<evidence type="ECO:0000313" key="5">
    <source>
        <dbReference type="EMBL" id="ABK18046.1"/>
    </source>
</evidence>
<organism evidence="5 6">
    <name type="scientific">Syntrophobacter fumaroxidans (strain DSM 10017 / MPOB)</name>
    <dbReference type="NCBI Taxonomy" id="335543"/>
    <lineage>
        <taxon>Bacteria</taxon>
        <taxon>Pseudomonadati</taxon>
        <taxon>Thermodesulfobacteriota</taxon>
        <taxon>Syntrophobacteria</taxon>
        <taxon>Syntrophobacterales</taxon>
        <taxon>Syntrophobacteraceae</taxon>
        <taxon>Syntrophobacter</taxon>
    </lineage>
</organism>
<proteinExistence type="inferred from homology"/>
<dbReference type="SUPFAM" id="SSF49764">
    <property type="entry name" value="HSP20-like chaperones"/>
    <property type="match status" value="1"/>
</dbReference>
<dbReference type="RefSeq" id="WP_011699214.1">
    <property type="nucleotide sequence ID" value="NC_008554.1"/>
</dbReference>
<keyword evidence="6" id="KW-1185">Reference proteome</keyword>
<dbReference type="PROSITE" id="PS01031">
    <property type="entry name" value="SHSP"/>
    <property type="match status" value="1"/>
</dbReference>
<evidence type="ECO:0000313" key="6">
    <source>
        <dbReference type="Proteomes" id="UP000001784"/>
    </source>
</evidence>
<dbReference type="InParanoid" id="A0LKU4"/>
<feature type="domain" description="SHSP" evidence="3">
    <location>
        <begin position="21"/>
        <end position="132"/>
    </location>
</feature>
<dbReference type="InterPro" id="IPR031107">
    <property type="entry name" value="Small_HSP"/>
</dbReference>
<dbReference type="KEGG" id="sfu:Sfum_2365"/>
<name>A0LKU4_SYNFM</name>
<gene>
    <name evidence="5" type="ordered locus">Sfum_2365</name>
</gene>
<dbReference type="eggNOG" id="COG0071">
    <property type="taxonomic scope" value="Bacteria"/>
</dbReference>
<accession>A0LKU4</accession>
<reference evidence="5 6" key="1">
    <citation type="submission" date="2006-10" db="EMBL/GenBank/DDBJ databases">
        <title>Complete sequence of Syntrophobacter fumaroxidans MPOB.</title>
        <authorList>
            <consortium name="US DOE Joint Genome Institute"/>
            <person name="Copeland A."/>
            <person name="Lucas S."/>
            <person name="Lapidus A."/>
            <person name="Barry K."/>
            <person name="Detter J.C."/>
            <person name="Glavina del Rio T."/>
            <person name="Hammon N."/>
            <person name="Israni S."/>
            <person name="Pitluck S."/>
            <person name="Goltsman E.G."/>
            <person name="Martinez M."/>
            <person name="Schmutz J."/>
            <person name="Larimer F."/>
            <person name="Land M."/>
            <person name="Hauser L."/>
            <person name="Kyrpides N."/>
            <person name="Kim E."/>
            <person name="Boone D.R."/>
            <person name="Brockman F."/>
            <person name="Culley D."/>
            <person name="Ferry J."/>
            <person name="Gunsalus R."/>
            <person name="McInerney M.J."/>
            <person name="Morrison M."/>
            <person name="Plugge C."/>
            <person name="Rohlin L."/>
            <person name="Scholten J."/>
            <person name="Sieber J."/>
            <person name="Stams A.J.M."/>
            <person name="Worm P."/>
            <person name="Henstra A.M."/>
            <person name="Richardson P."/>
        </authorList>
    </citation>
    <scope>NUCLEOTIDE SEQUENCE [LARGE SCALE GENOMIC DNA]</scope>
    <source>
        <strain evidence="6">DSM 10017 / MPOB</strain>
    </source>
</reference>
<sequence length="135" mass="14724">MADKDLQLQEKKELRTGSESTRNVPVFVPAVDIYESADAITLLADIPGVPIENVDIDLNHDQLTIKASAMVEDGKGTVVLDEYQVGDYYRQFTLSNVIDRSKIEASMKDGVLKLVLPKAEAAKPRKIAVNAAPVA</sequence>
<dbReference type="AlphaFoldDB" id="A0LKU4"/>
<dbReference type="PANTHER" id="PTHR11527">
    <property type="entry name" value="HEAT-SHOCK PROTEIN 20 FAMILY MEMBER"/>
    <property type="match status" value="1"/>
</dbReference>
<evidence type="ECO:0000259" key="4">
    <source>
        <dbReference type="PROSITE" id="PS51203"/>
    </source>
</evidence>
<dbReference type="PROSITE" id="PS51203">
    <property type="entry name" value="CS"/>
    <property type="match status" value="1"/>
</dbReference>